<keyword evidence="3" id="KW-1185">Reference proteome</keyword>
<comment type="caution">
    <text evidence="2">The sequence shown here is derived from an EMBL/GenBank/DDBJ whole genome shotgun (WGS) entry which is preliminary data.</text>
</comment>
<feature type="region of interest" description="Disordered" evidence="1">
    <location>
        <begin position="485"/>
        <end position="506"/>
    </location>
</feature>
<dbReference type="EMBL" id="CAJNIZ010027091">
    <property type="protein sequence ID" value="CAE7497590.1"/>
    <property type="molecule type" value="Genomic_DNA"/>
</dbReference>
<feature type="compositionally biased region" description="Basic and acidic residues" evidence="1">
    <location>
        <begin position="209"/>
        <end position="225"/>
    </location>
</feature>
<name>A0A812SUR3_SYMPI</name>
<feature type="region of interest" description="Disordered" evidence="1">
    <location>
        <begin position="656"/>
        <end position="680"/>
    </location>
</feature>
<sequence length="1195" mass="128505">MLLAAAHPDLQEDRRFMLDCVRKTRCWWLPHFAENGELVKDKDFMAQCRAEVGTGLVFTYYQNFACAEDMRTKFPTAGASVPGGQAYDRVMTKLRDPTRHGTATVWFGDEPVFGHSAADGTWVHPSTDCGRDEVPVPPAESRDVKWKSSVDSRSSSLEPATGAKYRCWCCHWLREVRRHHELGEVICCAVSNIYDEDWVEDYGAGSSELSDKDAEKHGLPKETFRNGRPEGWGEGRICISDDLTDIGSAFDRAAAVHPRTQLPLGVGCRWERQALDGMEFPVYAFFMPCGEGPDNSRGQLLAFCAVVYGNKVKDAGILLFYSSVSVELQAAGKMSTLPSQVPSHPQTAGAEAADDAAGGDLLRAAAQAGHVAIKGDVSPDGEAPGENGAGTTGLLSEVEMSGEMFAEAQCQNASAPSEMGSLDLMAGGDEALSTPAAAGRTSEGSGWLRLKKCADDRDPVVEMGRQPLEPRVPQPSEVHEAMDSIHRGRDGPAPSEMGGPHPPAGANKAAIHWSPEISILPRMRTELFGSTSYSFDSQSGSLGPKELDGSENGAPQQSASRHEVLEATDSIHRGPEGLAPSERGGPRPPVGENEEFCDAAKLWEDGCEAQLTPAAAGRVSEGCGSHLLEPRDLQPGENEAPVLRKKLDSKAWLRVSEDGPEASAPAEIKGPEPPACGEEQAGIASGLPILSGAQPAAQEAEYFSALVEIPVAKLFDGKLGLSLNHRLEAQKFQVVNGEMVLPLAVACTSFFLLSSCDRPRTLDGVRGIGFVFSSQPSACKEVSGQELMTVYAAAKQQLPIHFTVSAPLKFRKKRTAPKVLCFTLLSIVLVATVDKFAKARPAPPYCAPEKALLTSQERRRPLGAEELAQSDFNEALRWHPELLCAAHTDLQQDRCFLRDCVKATKCWWLPHFAKNGELAKDEAFMAECKASAGTGLVFTYYRSYCCFDKMRAWFPTAGASVPGGQAYDKVMEKLGMLSALQKLQGMLGVVSGARTVANASSGTATVWFDDEPVFGHSAADGGWVHPSTDCGRDEVPVPPAESRDMKWQSRVDSRSASLVGGSEGLADGVVSSKHCLPAVLRVSAAAQAGAATGSGRYAGTMSLAKSSADWVEKYGAGSSELSDKDAEKHGLPKETFRNGRPESWGEGRIRTSGGPEFDRAAPVHPRTQLPLGVGCRWERQALDGMEFPVYAFFMP</sequence>
<dbReference type="AlphaFoldDB" id="A0A812SUR3"/>
<reference evidence="2" key="1">
    <citation type="submission" date="2021-02" db="EMBL/GenBank/DDBJ databases">
        <authorList>
            <person name="Dougan E. K."/>
            <person name="Rhodes N."/>
            <person name="Thang M."/>
            <person name="Chan C."/>
        </authorList>
    </citation>
    <scope>NUCLEOTIDE SEQUENCE</scope>
</reference>
<gene>
    <name evidence="2" type="primary">ANK1</name>
    <name evidence="2" type="ORF">SPIL2461_LOCUS12848</name>
</gene>
<feature type="compositionally biased region" description="Polar residues" evidence="1">
    <location>
        <begin position="336"/>
        <end position="346"/>
    </location>
</feature>
<feature type="region of interest" description="Disordered" evidence="1">
    <location>
        <begin position="374"/>
        <end position="393"/>
    </location>
</feature>
<feature type="compositionally biased region" description="Basic and acidic residues" evidence="1">
    <location>
        <begin position="129"/>
        <end position="150"/>
    </location>
</feature>
<feature type="compositionally biased region" description="Basic and acidic residues" evidence="1">
    <location>
        <begin position="1121"/>
        <end position="1149"/>
    </location>
</feature>
<proteinExistence type="predicted"/>
<feature type="region of interest" description="Disordered" evidence="1">
    <location>
        <begin position="1118"/>
        <end position="1162"/>
    </location>
</feature>
<dbReference type="Proteomes" id="UP000649617">
    <property type="component" value="Unassembled WGS sequence"/>
</dbReference>
<feature type="compositionally biased region" description="Basic and acidic residues" evidence="1">
    <location>
        <begin position="560"/>
        <end position="575"/>
    </location>
</feature>
<evidence type="ECO:0000256" key="1">
    <source>
        <dbReference type="SAM" id="MobiDB-lite"/>
    </source>
</evidence>
<accession>A0A812SUR3</accession>
<evidence type="ECO:0000313" key="3">
    <source>
        <dbReference type="Proteomes" id="UP000649617"/>
    </source>
</evidence>
<feature type="region of interest" description="Disordered" evidence="1">
    <location>
        <begin position="531"/>
        <end position="593"/>
    </location>
</feature>
<feature type="region of interest" description="Disordered" evidence="1">
    <location>
        <begin position="127"/>
        <end position="157"/>
    </location>
</feature>
<feature type="region of interest" description="Disordered" evidence="1">
    <location>
        <begin position="206"/>
        <end position="225"/>
    </location>
</feature>
<feature type="region of interest" description="Disordered" evidence="1">
    <location>
        <begin position="336"/>
        <end position="355"/>
    </location>
</feature>
<evidence type="ECO:0000313" key="2">
    <source>
        <dbReference type="EMBL" id="CAE7497590.1"/>
    </source>
</evidence>
<organism evidence="2 3">
    <name type="scientific">Symbiodinium pilosum</name>
    <name type="common">Dinoflagellate</name>
    <dbReference type="NCBI Taxonomy" id="2952"/>
    <lineage>
        <taxon>Eukaryota</taxon>
        <taxon>Sar</taxon>
        <taxon>Alveolata</taxon>
        <taxon>Dinophyceae</taxon>
        <taxon>Suessiales</taxon>
        <taxon>Symbiodiniaceae</taxon>
        <taxon>Symbiodinium</taxon>
    </lineage>
</organism>
<feature type="compositionally biased region" description="Polar residues" evidence="1">
    <location>
        <begin position="531"/>
        <end position="541"/>
    </location>
</feature>
<protein>
    <submittedName>
        <fullName evidence="2">ANK1 protein</fullName>
    </submittedName>
</protein>